<sequence length="146" mass="15443">MGLWGHLGLPPRAVAAGPVLGSPFTRGPAPPGEQLCAWEGWSADLRGRGQLPASKLVERAASRPILAANQHPGSLSLNALYLAWTRGPWPTLPLESAYLESLSQWPLQPGTPGTLCPLPAISLSTPPLLPPAPNLCILCGVFKKKY</sequence>
<evidence type="ECO:0000313" key="1">
    <source>
        <dbReference type="EMBL" id="KAH7993754.1"/>
    </source>
</evidence>
<dbReference type="Proteomes" id="UP000827872">
    <property type="component" value="Linkage Group LG03"/>
</dbReference>
<dbReference type="EMBL" id="CM037616">
    <property type="protein sequence ID" value="KAH7993754.1"/>
    <property type="molecule type" value="Genomic_DNA"/>
</dbReference>
<protein>
    <submittedName>
        <fullName evidence="1">Uncharacterized protein</fullName>
    </submittedName>
</protein>
<comment type="caution">
    <text evidence="1">The sequence shown here is derived from an EMBL/GenBank/DDBJ whole genome shotgun (WGS) entry which is preliminary data.</text>
</comment>
<keyword evidence="2" id="KW-1185">Reference proteome</keyword>
<organism evidence="1 2">
    <name type="scientific">Sphaerodactylus townsendi</name>
    <dbReference type="NCBI Taxonomy" id="933632"/>
    <lineage>
        <taxon>Eukaryota</taxon>
        <taxon>Metazoa</taxon>
        <taxon>Chordata</taxon>
        <taxon>Craniata</taxon>
        <taxon>Vertebrata</taxon>
        <taxon>Euteleostomi</taxon>
        <taxon>Lepidosauria</taxon>
        <taxon>Squamata</taxon>
        <taxon>Bifurcata</taxon>
        <taxon>Gekkota</taxon>
        <taxon>Sphaerodactylidae</taxon>
        <taxon>Sphaerodactylus</taxon>
    </lineage>
</organism>
<gene>
    <name evidence="1" type="ORF">K3G42_032213</name>
</gene>
<name>A0ACB8EMG8_9SAUR</name>
<proteinExistence type="predicted"/>
<accession>A0ACB8EMG8</accession>
<evidence type="ECO:0000313" key="2">
    <source>
        <dbReference type="Proteomes" id="UP000827872"/>
    </source>
</evidence>
<reference evidence="1" key="1">
    <citation type="submission" date="2021-08" db="EMBL/GenBank/DDBJ databases">
        <title>The first chromosome-level gecko genome reveals the dynamic sex chromosomes of Neotropical dwarf geckos (Sphaerodactylidae: Sphaerodactylus).</title>
        <authorList>
            <person name="Pinto B.J."/>
            <person name="Keating S.E."/>
            <person name="Gamble T."/>
        </authorList>
    </citation>
    <scope>NUCLEOTIDE SEQUENCE</scope>
    <source>
        <strain evidence="1">TG3544</strain>
    </source>
</reference>